<dbReference type="InterPro" id="IPR007433">
    <property type="entry name" value="DUF481"/>
</dbReference>
<dbReference type="InParanoid" id="A0A420WKI1"/>
<comment type="caution">
    <text evidence="2">The sequence shown here is derived from an EMBL/GenBank/DDBJ whole genome shotgun (WGS) entry which is preliminary data.</text>
</comment>
<feature type="chain" id="PRO_5019543959" evidence="1">
    <location>
        <begin position="22"/>
        <end position="239"/>
    </location>
</feature>
<dbReference type="AlphaFoldDB" id="A0A420WKI1"/>
<dbReference type="Pfam" id="PF04338">
    <property type="entry name" value="DUF481"/>
    <property type="match status" value="1"/>
</dbReference>
<evidence type="ECO:0000313" key="3">
    <source>
        <dbReference type="Proteomes" id="UP000282211"/>
    </source>
</evidence>
<name>A0A420WKI1_9PROT</name>
<keyword evidence="1" id="KW-0732">Signal</keyword>
<reference evidence="2 3" key="1">
    <citation type="submission" date="2018-10" db="EMBL/GenBank/DDBJ databases">
        <title>Genomic Encyclopedia of Type Strains, Phase IV (KMG-IV): sequencing the most valuable type-strain genomes for metagenomic binning, comparative biology and taxonomic classification.</title>
        <authorList>
            <person name="Goeker M."/>
        </authorList>
    </citation>
    <scope>NUCLEOTIDE SEQUENCE [LARGE SCALE GENOMIC DNA]</scope>
    <source>
        <strain evidence="2 3">DSM 22008</strain>
    </source>
</reference>
<proteinExistence type="predicted"/>
<dbReference type="FunCoup" id="A0A420WKI1">
    <property type="interactions" value="10"/>
</dbReference>
<evidence type="ECO:0000313" key="2">
    <source>
        <dbReference type="EMBL" id="RKQ71504.1"/>
    </source>
</evidence>
<evidence type="ECO:0000256" key="1">
    <source>
        <dbReference type="SAM" id="SignalP"/>
    </source>
</evidence>
<sequence length="239" mass="26295">MKNIVLATAFTFALGTTTAQAQFFEGFSGEAALTGSKTTGNTDTTDAGLALKLEKAGENWTHKVKASADFGESNDVTNKKRYALGYQIDRQLTDRSYVYGNADYFSDDFGSYQEGYFLGGGYGYSVLVDSPVTWDLEAGLGFRSQKEQGVLGVREDELAARYTSDFDWVFNDNVSLYNDTELTYAQSDTNIWNETGITSQIAGNLAARVSFRVDHHTDVPVGIEKTDTITRVGIVYTMK</sequence>
<dbReference type="EMBL" id="RBII01000001">
    <property type="protein sequence ID" value="RKQ71504.1"/>
    <property type="molecule type" value="Genomic_DNA"/>
</dbReference>
<feature type="signal peptide" evidence="1">
    <location>
        <begin position="1"/>
        <end position="21"/>
    </location>
</feature>
<keyword evidence="3" id="KW-1185">Reference proteome</keyword>
<dbReference type="Proteomes" id="UP000282211">
    <property type="component" value="Unassembled WGS sequence"/>
</dbReference>
<gene>
    <name evidence="2" type="ORF">DES40_0827</name>
</gene>
<protein>
    <submittedName>
        <fullName evidence="2">Putative salt-induced outer membrane protein</fullName>
    </submittedName>
</protein>
<organism evidence="2 3">
    <name type="scientific">Litorimonas taeanensis</name>
    <dbReference type="NCBI Taxonomy" id="568099"/>
    <lineage>
        <taxon>Bacteria</taxon>
        <taxon>Pseudomonadati</taxon>
        <taxon>Pseudomonadota</taxon>
        <taxon>Alphaproteobacteria</taxon>
        <taxon>Maricaulales</taxon>
        <taxon>Robiginitomaculaceae</taxon>
    </lineage>
</organism>
<accession>A0A420WKI1</accession>